<dbReference type="SUPFAM" id="SSF52540">
    <property type="entry name" value="P-loop containing nucleoside triphosphate hydrolases"/>
    <property type="match status" value="2"/>
</dbReference>
<evidence type="ECO:0000256" key="12">
    <source>
        <dbReference type="ARBA" id="ARBA00023125"/>
    </source>
</evidence>
<dbReference type="InterPro" id="IPR017871">
    <property type="entry name" value="ABC_transporter-like_CS"/>
</dbReference>
<reference evidence="18 19" key="1">
    <citation type="journal article" date="2018" name="Elife">
        <title>Discovery and characterization of a prevalent human gut bacterial enzyme sufficient for the inactivation of a family of plant toxins.</title>
        <authorList>
            <person name="Koppel N."/>
            <person name="Bisanz J.E."/>
            <person name="Pandelia M.E."/>
            <person name="Turnbaugh P.J."/>
            <person name="Balskus E.P."/>
        </authorList>
    </citation>
    <scope>NUCLEOTIDE SEQUENCE [LARGE SCALE GENOMIC DNA]</scope>
    <source>
        <strain evidence="18 19">3C</strain>
    </source>
</reference>
<evidence type="ECO:0000256" key="7">
    <source>
        <dbReference type="ARBA" id="ARBA00022769"/>
    </source>
</evidence>
<dbReference type="GO" id="GO:0004518">
    <property type="term" value="F:nuclease activity"/>
    <property type="evidence" value="ECO:0007669"/>
    <property type="project" value="UniProtKB-KW"/>
</dbReference>
<dbReference type="PANTHER" id="PTHR43152:SF3">
    <property type="entry name" value="UVRABC SYSTEM PROTEIN A"/>
    <property type="match status" value="1"/>
</dbReference>
<keyword evidence="6" id="KW-0227">DNA damage</keyword>
<comment type="caution">
    <text evidence="18">The sequence shown here is derived from an EMBL/GenBank/DDBJ whole genome shotgun (WGS) entry which is preliminary data.</text>
</comment>
<protein>
    <recommendedName>
        <fullName evidence="15">UvrABC system protein A</fullName>
    </recommendedName>
    <alternativeName>
        <fullName evidence="16">Excinuclease ABC subunit A</fullName>
    </alternativeName>
</protein>
<dbReference type="PROSITE" id="PS00211">
    <property type="entry name" value="ABC_TRANSPORTER_1"/>
    <property type="match status" value="1"/>
</dbReference>
<feature type="domain" description="ABC transporter" evidence="17">
    <location>
        <begin position="243"/>
        <end position="479"/>
    </location>
</feature>
<evidence type="ECO:0000256" key="8">
    <source>
        <dbReference type="ARBA" id="ARBA00022771"/>
    </source>
</evidence>
<evidence type="ECO:0000256" key="11">
    <source>
        <dbReference type="ARBA" id="ARBA00022881"/>
    </source>
</evidence>
<keyword evidence="3" id="KW-0479">Metal-binding</keyword>
<dbReference type="GeneID" id="78358670"/>
<dbReference type="InterPro" id="IPR041552">
    <property type="entry name" value="UvrA_DNA-bd"/>
</dbReference>
<organism evidence="18 19">
    <name type="scientific">Gordonibacter pamelaeae</name>
    <dbReference type="NCBI Taxonomy" id="471189"/>
    <lineage>
        <taxon>Bacteria</taxon>
        <taxon>Bacillati</taxon>
        <taxon>Actinomycetota</taxon>
        <taxon>Coriobacteriia</taxon>
        <taxon>Eggerthellales</taxon>
        <taxon>Eggerthellaceae</taxon>
        <taxon>Gordonibacter</taxon>
    </lineage>
</organism>
<dbReference type="GO" id="GO:0003677">
    <property type="term" value="F:DNA binding"/>
    <property type="evidence" value="ECO:0007669"/>
    <property type="project" value="UniProtKB-KW"/>
</dbReference>
<dbReference type="Gene3D" id="3.40.50.300">
    <property type="entry name" value="P-loop containing nucleotide triphosphate hydrolases"/>
    <property type="match status" value="2"/>
</dbReference>
<keyword evidence="2" id="KW-0963">Cytoplasm</keyword>
<keyword evidence="12" id="KW-0238">DNA-binding</keyword>
<evidence type="ECO:0000313" key="19">
    <source>
        <dbReference type="Proteomes" id="UP000254000"/>
    </source>
</evidence>
<dbReference type="Gene3D" id="1.20.1580.10">
    <property type="entry name" value="ABC transporter ATPase like domain"/>
    <property type="match status" value="2"/>
</dbReference>
<evidence type="ECO:0000256" key="1">
    <source>
        <dbReference type="ARBA" id="ARBA00004496"/>
    </source>
</evidence>
<feature type="domain" description="ABC transporter" evidence="17">
    <location>
        <begin position="497"/>
        <end position="816"/>
    </location>
</feature>
<dbReference type="PROSITE" id="PS50893">
    <property type="entry name" value="ABC_TRANSPORTER_2"/>
    <property type="match status" value="2"/>
</dbReference>
<dbReference type="Gene3D" id="1.10.8.280">
    <property type="entry name" value="ABC transporter ATPase domain-like"/>
    <property type="match status" value="1"/>
</dbReference>
<keyword evidence="11" id="KW-0267">Excision nuclease</keyword>
<keyword evidence="9" id="KW-0862">Zinc</keyword>
<evidence type="ECO:0000256" key="14">
    <source>
        <dbReference type="ARBA" id="ARBA00038000"/>
    </source>
</evidence>
<dbReference type="RefSeq" id="WP_114568331.1">
    <property type="nucleotide sequence ID" value="NZ_CABMMS010000002.1"/>
</dbReference>
<dbReference type="InterPro" id="IPR027417">
    <property type="entry name" value="P-loop_NTPase"/>
</dbReference>
<dbReference type="SMART" id="SM00382">
    <property type="entry name" value="AAA"/>
    <property type="match status" value="2"/>
</dbReference>
<evidence type="ECO:0000256" key="9">
    <source>
        <dbReference type="ARBA" id="ARBA00022833"/>
    </source>
</evidence>
<evidence type="ECO:0000256" key="5">
    <source>
        <dbReference type="ARBA" id="ARBA00022741"/>
    </source>
</evidence>
<keyword evidence="4" id="KW-0677">Repeat</keyword>
<evidence type="ECO:0000256" key="15">
    <source>
        <dbReference type="ARBA" id="ARBA00039316"/>
    </source>
</evidence>
<dbReference type="Pfam" id="PF17755">
    <property type="entry name" value="UvrA_DNA-bind"/>
    <property type="match status" value="1"/>
</dbReference>
<evidence type="ECO:0000256" key="3">
    <source>
        <dbReference type="ARBA" id="ARBA00022723"/>
    </source>
</evidence>
<dbReference type="GO" id="GO:0005737">
    <property type="term" value="C:cytoplasm"/>
    <property type="evidence" value="ECO:0007669"/>
    <property type="project" value="UniProtKB-SubCell"/>
</dbReference>
<comment type="similarity">
    <text evidence="14">Belongs to the ABC transporter superfamily. UvrA family.</text>
</comment>
<evidence type="ECO:0000313" key="18">
    <source>
        <dbReference type="EMBL" id="RDB66173.1"/>
    </source>
</evidence>
<dbReference type="Proteomes" id="UP000254000">
    <property type="component" value="Unassembled WGS sequence"/>
</dbReference>
<dbReference type="InterPro" id="IPR003593">
    <property type="entry name" value="AAA+_ATPase"/>
</dbReference>
<keyword evidence="5" id="KW-0547">Nucleotide-binding</keyword>
<dbReference type="EMBL" id="PPTS01000002">
    <property type="protein sequence ID" value="RDB66173.1"/>
    <property type="molecule type" value="Genomic_DNA"/>
</dbReference>
<evidence type="ECO:0000256" key="4">
    <source>
        <dbReference type="ARBA" id="ARBA00022737"/>
    </source>
</evidence>
<evidence type="ECO:0000256" key="6">
    <source>
        <dbReference type="ARBA" id="ARBA00022763"/>
    </source>
</evidence>
<keyword evidence="10" id="KW-0067">ATP-binding</keyword>
<accession>A0A369M343</accession>
<keyword evidence="19" id="KW-1185">Reference proteome</keyword>
<evidence type="ECO:0000259" key="17">
    <source>
        <dbReference type="PROSITE" id="PS50893"/>
    </source>
</evidence>
<gene>
    <name evidence="18" type="primary">uvrA</name>
    <name evidence="18" type="ORF">C1877_02930</name>
</gene>
<sequence length="821" mass="87387">MDTLTIVGAREGNLRDVTLAIPKNKITVFTGVSGSGKSTLLVDVLATECQRLHLEALSMQGIPKPAVERVRGASPAIAILQDGANRNPRSTVGTATDVYTALRMVFEKLGEYPCPHCGQMLCAADCAEETERVGDDFRVYQFCPSCGERMDKVTRTEFSFNTHEGACPACEGMGDVLAVDRAAAVDESRSLEDGAVAFWQARYREYQIGVFRAACRHFGLPDPAHVPVASFDALQKALLYEGAEAPALERALPQVEPPRKVADGRFEGVVPLLMRRLGEQGPDAKGVRAFVMRTPCPACGGERLGPRGRDVVVAGTRLPQLAGRSLRELAEWVRRVGAELDGPRRAVVKDYLLDMETKLARIGAVGLDYLTLDRATATLSGGELQRLRLSAVLDSELSGVVYILDEPTAGLHPRDTEGLVGILRRLRDLGNTVLVIEHDPDVMRAADHLVDLGPGAGAHGGRVVAEGSLADLAAAPDSATGRFLARPLAPKAAPRAPQGAPIELRNATRFNLDHLDADIPAGCLVAVTGPSGSGKSTLVFDILARGDARGPENAVSGCAHLDRIVAVGQAPIARMKRSNVATYTDVWAPVRAAFAASPEARSRGLAAKAFSFNTPGGRCETCEGMGTVTSNLLFFQDVQAPCPACHGRRFHDEVLEATLDGRSIADVLALSVDEARDVFSARPKIARALGLLSDVGLGYLELGRPLTTLSGGEGQRLKLARELLGGGRGRTLYLLDEPTRGLHPQDVEHFLALLDRLVDAGNTVVAVEHDHRVLCASDWVVDLGPEGGERGGRLVFAGTPAELAAHGEGATAACLRRALGR</sequence>
<dbReference type="GO" id="GO:0006281">
    <property type="term" value="P:DNA repair"/>
    <property type="evidence" value="ECO:0007669"/>
    <property type="project" value="UniProtKB-KW"/>
</dbReference>
<dbReference type="GO" id="GO:0016887">
    <property type="term" value="F:ATP hydrolysis activity"/>
    <property type="evidence" value="ECO:0007669"/>
    <property type="project" value="InterPro"/>
</dbReference>
<name>A0A369M343_9ACTN</name>
<comment type="subcellular location">
    <subcellularLocation>
        <location evidence="1">Cytoplasm</location>
    </subcellularLocation>
</comment>
<dbReference type="AlphaFoldDB" id="A0A369M343"/>
<evidence type="ECO:0000256" key="2">
    <source>
        <dbReference type="ARBA" id="ARBA00022490"/>
    </source>
</evidence>
<evidence type="ECO:0000256" key="13">
    <source>
        <dbReference type="ARBA" id="ARBA00023204"/>
    </source>
</evidence>
<dbReference type="OrthoDB" id="9809851at2"/>
<keyword evidence="13" id="KW-0234">DNA repair</keyword>
<proteinExistence type="inferred from homology"/>
<evidence type="ECO:0000256" key="16">
    <source>
        <dbReference type="ARBA" id="ARBA00042156"/>
    </source>
</evidence>
<dbReference type="PANTHER" id="PTHR43152">
    <property type="entry name" value="UVRABC SYSTEM PROTEIN A"/>
    <property type="match status" value="1"/>
</dbReference>
<dbReference type="GO" id="GO:0005524">
    <property type="term" value="F:ATP binding"/>
    <property type="evidence" value="ECO:0007669"/>
    <property type="project" value="UniProtKB-KW"/>
</dbReference>
<evidence type="ECO:0000256" key="10">
    <source>
        <dbReference type="ARBA" id="ARBA00022840"/>
    </source>
</evidence>
<keyword evidence="8" id="KW-0863">Zinc-finger</keyword>
<keyword evidence="7" id="KW-0228">DNA excision</keyword>
<dbReference type="InterPro" id="IPR003439">
    <property type="entry name" value="ABC_transporter-like_ATP-bd"/>
</dbReference>
<dbReference type="GO" id="GO:0008270">
    <property type="term" value="F:zinc ion binding"/>
    <property type="evidence" value="ECO:0007669"/>
    <property type="project" value="UniProtKB-KW"/>
</dbReference>